<dbReference type="RefSeq" id="XP_068365904.1">
    <property type="nucleotide sequence ID" value="XM_068499517.1"/>
</dbReference>
<dbReference type="SUPFAM" id="SSF54001">
    <property type="entry name" value="Cysteine proteinases"/>
    <property type="match status" value="1"/>
</dbReference>
<dbReference type="Pfam" id="PF00443">
    <property type="entry name" value="UCH"/>
    <property type="match status" value="1"/>
</dbReference>
<evidence type="ECO:0000313" key="3">
    <source>
        <dbReference type="Proteomes" id="UP000179807"/>
    </source>
</evidence>
<proteinExistence type="predicted"/>
<dbReference type="VEuPathDB" id="TrichDB:TRFO_17317"/>
<dbReference type="GO" id="GO:0005634">
    <property type="term" value="C:nucleus"/>
    <property type="evidence" value="ECO:0007669"/>
    <property type="project" value="TreeGrafter"/>
</dbReference>
<dbReference type="EMBL" id="MLAK01000556">
    <property type="protein sequence ID" value="OHT12768.1"/>
    <property type="molecule type" value="Genomic_DNA"/>
</dbReference>
<sequence>MLLSTKKIRPNNFGEWTAQFISMVQSKSVTEEKIYEFQKFMKQIFLNEVLDSPLQKETDHFIDDFLPQVIKSVLNLRQIDNNIEKKYINILNFSVQVFKKLIVTSHEPFIEAARKIIEDQKSPFYLSTTTTKYQPSNIYAKMCHNFAQKDLLDKIMEYLQTTQVSFIKIKEIVEIIDAPSYFFEPDDLGVVTKGISCKVSELTLNLDIREMDENEISNIFSILANYEVKSDIKNEVYHIYSQIAMKIVKSNLLTKQYNLLDQISHIFRNHVEYLAPFLFSEKFIDYLLQSDLHPKLVPTFCTIFSVMFSRKFASKEQLMVFWKMTIDQPQGTFPIFLDGIKKIIDVIDPIDNFCQIVIQTNDFPDSIFQFLQRISYKCRYSSTKKNIFDILTQLYKNDNNRSQQSKNLLINTIGKYIDTNDPEFCEKQQNICIENIENGKEIEYSLHILNCTFRDLKSDKARHYFNIILNKIDKDSVDYLELLVKIMRRFDEKLTNDEFIKIKEVSNMMIQNYSGKVVRFYKLILDEPVSKVPLLDNEMKLDVLDFFCNLPFSAKNFDFIQNMYQQFNGYSNNSYIGLDKIWLYLFNTNRIEVANFIIKQYTFMKSTNNVQLFIQESSKNFSSKGSLVALKKFIHICQDGVDNIPPPNQFLFDDDFINVKLTGSIDYNIKVPKDICYEGFTRKISFMTNTELSQIQINYINNYDNTNNSYDTNYNNSNLQMNAATFRLYDNMILSICISPNAQQLATPSNIYPCQILVEHFYIDKLLEILYEGDPELSLTALTILNLLPTIPEQCNEINEETEWEEFLCIDMPYLFLYRMNMMANLIKVNSSKYVFLFFPNGMITLLNIIVNVASSIFPDTSSIVMLIKISLYLLNAQQTQQYKKEILQNLSESIPTLLNWILSVSKDESQVDLLSYLLHVLYEFQETAVSFPEFTKIVKVTIFHKLPRIRAIISQLVNSMSSNNIKNELLISLLPKSKNKKCQEYFTLLVKVVSEAPNPDKIWSVIIQTLYDNFTLPKVGIILDILQFKPPPLNYAHGIFKTMNALITKIDQVPKIKELFEFLTNEIIFNPYKYYMPTSELFSVFMNLMNREPSLKDIVAPTLNACKEFKLSQSTDNFDLTENKPNRGIRNMGATCYINSTIQQLYNITEFRENVLMADFENQDWSEEFQYVFTKLLYFPSRYIDISNFLQKWRGYDDEIINVHQQQDSVEFLQLLLDRMNEKIPKFSLMFSGEIEHITCSSDKELSVNNETFTIFPLEVKNHSCIEDSLKTFLEPDKFEYDLEGVGKVDAIRLHKIKRAPTILIIQLKRFEYNMQKQEREKINSKYEFAQEIDLSSIMKDGSSTSYDLCGVVQHTGTALGGHYFSDIKRDNGKWFCMNDTVCQKINGEKLPKEASGGFEEIPVYEQGSYGYKNKKVEKTCSAYLLFYRKKDSCQNLKDMADMSSIHSFSSLRNSFDQIQCDSVEDLIEFDSPLNPESQNEQHGIIMECPGINPKMIQRIIPEIKEVILRSVVNTPQFSQLVMQTCSDNQNDDFLYSHLINCLRMASDKNSITQLAEKCKSQCQQNQEFSNYLLRQTAEFNEFAILNTNPNIRQEYTSVIDIAVKYASETEKDSFYNNYLTQIVNNPLMFINSWQSLTSFLKIFQQTIPNSIEQSITKNSISENNENNMDKRVLINGLVNLVLSGPSEYNKKFKDSSIYNKIDLSEAFKLITKYSHGSGSEEIKKSVASQLFESPNFVPLTLSLNHNESLFDLVLFVLESSENRTLFFNFLTKNETTFSVPTLVMIFNILLMIDDSKLIDKFFGLLNKRTPASISLFFSNLERTCLFYVDKIIKYSNTWVKMFLISKDINQRTAIEHFIHALFPKISITSNNMNNSANQNSIDEKELENLTVLFNTMIDLVTVVYKYIDKLTQKKITIDLLPSNTFYDLFHWIVSSGGFQIDPNMFISEMNKYGSWKNYFSQLHILNFLIGVYGENLLNVIPLSKLISSVENSNLVETNTLIHTILPKDNDNIDYLKSNLFRAFCTYGFFGKNEAGLYIAKIINEKNAKIIAEQLCSENVYTQQIEKRNIYYYQTLWKIFNRYTFSIDPFFDHDLYLDIWTRIIRNSPDQRPLSKIIASANFAYAIEKKGKKTFAFPIKLKTDKLFESYQNTALDNHFDIKTLFLRIIQKVAPMHPGSGGLCHLLRSFVVLKTKPSKKLFKDILTISKPLMTNAAPEKPLAMLICDVCLSMESSSKDVESLLTREFDAIDKNYEAMEIFFQTFLKLFTNYGSANHGHSKSHHFSSIKNAIKTRFVQSTDIRILTKSLFLLFLRENDKQVLSQIREKTQRLILDEVKKNLNLKPTKEAAKESSHHLSLAFDLVRETTNSIGGKVPKHNITEIDSQRLLSIYAEYQMEPESTEFLNYLSQ</sequence>
<dbReference type="GO" id="GO:0016579">
    <property type="term" value="P:protein deubiquitination"/>
    <property type="evidence" value="ECO:0007669"/>
    <property type="project" value="InterPro"/>
</dbReference>
<dbReference type="InterPro" id="IPR018200">
    <property type="entry name" value="USP_CS"/>
</dbReference>
<accession>A0A1J4KPC6</accession>
<dbReference type="InterPro" id="IPR028889">
    <property type="entry name" value="USP"/>
</dbReference>
<dbReference type="InterPro" id="IPR050164">
    <property type="entry name" value="Peptidase_C19"/>
</dbReference>
<dbReference type="OrthoDB" id="289038at2759"/>
<evidence type="ECO:0000313" key="2">
    <source>
        <dbReference type="EMBL" id="OHT12768.1"/>
    </source>
</evidence>
<comment type="caution">
    <text evidence="2">The sequence shown here is derived from an EMBL/GenBank/DDBJ whole genome shotgun (WGS) entry which is preliminary data.</text>
</comment>
<dbReference type="FunFam" id="3.90.70.10:FF:000090">
    <property type="entry name" value="Clan CA, family C19, ubiquitin hydrolase-like cysteine peptidase"/>
    <property type="match status" value="1"/>
</dbReference>
<keyword evidence="3" id="KW-1185">Reference proteome</keyword>
<name>A0A1J4KPC6_9EUKA</name>
<dbReference type="Proteomes" id="UP000179807">
    <property type="component" value="Unassembled WGS sequence"/>
</dbReference>
<organism evidence="2 3">
    <name type="scientific">Tritrichomonas foetus</name>
    <dbReference type="NCBI Taxonomy" id="1144522"/>
    <lineage>
        <taxon>Eukaryota</taxon>
        <taxon>Metamonada</taxon>
        <taxon>Parabasalia</taxon>
        <taxon>Tritrichomonadida</taxon>
        <taxon>Tritrichomonadidae</taxon>
        <taxon>Tritrichomonas</taxon>
    </lineage>
</organism>
<dbReference type="PROSITE" id="PS00973">
    <property type="entry name" value="USP_2"/>
    <property type="match status" value="1"/>
</dbReference>
<dbReference type="PANTHER" id="PTHR24006">
    <property type="entry name" value="UBIQUITIN CARBOXYL-TERMINAL HYDROLASE"/>
    <property type="match status" value="1"/>
</dbReference>
<dbReference type="InterPro" id="IPR038765">
    <property type="entry name" value="Papain-like_cys_pep_sf"/>
</dbReference>
<dbReference type="PROSITE" id="PS00972">
    <property type="entry name" value="USP_1"/>
    <property type="match status" value="1"/>
</dbReference>
<protein>
    <recommendedName>
        <fullName evidence="1">USP domain-containing protein</fullName>
    </recommendedName>
</protein>
<evidence type="ECO:0000259" key="1">
    <source>
        <dbReference type="PROSITE" id="PS50235"/>
    </source>
</evidence>
<dbReference type="GeneID" id="94834221"/>
<gene>
    <name evidence="2" type="ORF">TRFO_17317</name>
</gene>
<feature type="domain" description="USP" evidence="1">
    <location>
        <begin position="1128"/>
        <end position="1432"/>
    </location>
</feature>
<dbReference type="GO" id="GO:0004843">
    <property type="term" value="F:cysteine-type deubiquitinase activity"/>
    <property type="evidence" value="ECO:0007669"/>
    <property type="project" value="InterPro"/>
</dbReference>
<dbReference type="PANTHER" id="PTHR24006:SF827">
    <property type="entry name" value="UBIQUITIN CARBOXYL-TERMINAL HYDROLASE 34"/>
    <property type="match status" value="1"/>
</dbReference>
<reference evidence="2" key="1">
    <citation type="submission" date="2016-10" db="EMBL/GenBank/DDBJ databases">
        <authorList>
            <person name="Benchimol M."/>
            <person name="Almeida L.G."/>
            <person name="Vasconcelos A.T."/>
            <person name="Perreira-Neves A."/>
            <person name="Rosa I.A."/>
            <person name="Tasca T."/>
            <person name="Bogo M.R."/>
            <person name="de Souza W."/>
        </authorList>
    </citation>
    <scope>NUCLEOTIDE SEQUENCE [LARGE SCALE GENOMIC DNA]</scope>
    <source>
        <strain evidence="2">K</strain>
    </source>
</reference>
<dbReference type="InterPro" id="IPR001394">
    <property type="entry name" value="Peptidase_C19_UCH"/>
</dbReference>
<dbReference type="PROSITE" id="PS50235">
    <property type="entry name" value="USP_3"/>
    <property type="match status" value="1"/>
</dbReference>
<dbReference type="GO" id="GO:0005829">
    <property type="term" value="C:cytosol"/>
    <property type="evidence" value="ECO:0007669"/>
    <property type="project" value="TreeGrafter"/>
</dbReference>
<dbReference type="Gene3D" id="3.90.70.10">
    <property type="entry name" value="Cysteine proteinases"/>
    <property type="match status" value="1"/>
</dbReference>